<evidence type="ECO:0000259" key="7">
    <source>
        <dbReference type="PROSITE" id="PS50160"/>
    </source>
</evidence>
<feature type="domain" description="ATP-dependent DNA ligase family profile" evidence="7">
    <location>
        <begin position="392"/>
        <end position="538"/>
    </location>
</feature>
<dbReference type="InterPro" id="IPR012308">
    <property type="entry name" value="DNA_ligase_ATP-dep_N"/>
</dbReference>
<name>A0ABR3PB52_9PEZI</name>
<dbReference type="Pfam" id="PF01068">
    <property type="entry name" value="DNA_ligase_A_M"/>
    <property type="match status" value="1"/>
</dbReference>
<proteinExistence type="inferred from homology"/>
<protein>
    <recommendedName>
        <fullName evidence="7">ATP-dependent DNA ligase family profile domain-containing protein</fullName>
    </recommendedName>
</protein>
<dbReference type="GeneID" id="95976999"/>
<evidence type="ECO:0000313" key="8">
    <source>
        <dbReference type="EMBL" id="KAL1302980.1"/>
    </source>
</evidence>
<dbReference type="InterPro" id="IPR036599">
    <property type="entry name" value="DNA_ligase_N_sf"/>
</dbReference>
<comment type="similarity">
    <text evidence="1">Belongs to the ATP-dependent DNA ligase family.</text>
</comment>
<evidence type="ECO:0000256" key="4">
    <source>
        <dbReference type="ARBA" id="ARBA00022840"/>
    </source>
</evidence>
<dbReference type="Gene3D" id="2.40.50.140">
    <property type="entry name" value="Nucleic acid-binding proteins"/>
    <property type="match status" value="1"/>
</dbReference>
<keyword evidence="4" id="KW-0067">ATP-binding</keyword>
<evidence type="ECO:0000256" key="2">
    <source>
        <dbReference type="ARBA" id="ARBA00022598"/>
    </source>
</evidence>
<accession>A0ABR3PB52</accession>
<dbReference type="InterPro" id="IPR012310">
    <property type="entry name" value="DNA_ligase_ATP-dep_cent"/>
</dbReference>
<gene>
    <name evidence="8" type="ORF">AAFC00_003297</name>
</gene>
<dbReference type="PROSITE" id="PS50160">
    <property type="entry name" value="DNA_LIGASE_A3"/>
    <property type="match status" value="1"/>
</dbReference>
<organism evidence="8 9">
    <name type="scientific">Neodothiora populina</name>
    <dbReference type="NCBI Taxonomy" id="2781224"/>
    <lineage>
        <taxon>Eukaryota</taxon>
        <taxon>Fungi</taxon>
        <taxon>Dikarya</taxon>
        <taxon>Ascomycota</taxon>
        <taxon>Pezizomycotina</taxon>
        <taxon>Dothideomycetes</taxon>
        <taxon>Dothideomycetidae</taxon>
        <taxon>Dothideales</taxon>
        <taxon>Dothioraceae</taxon>
        <taxon>Neodothiora</taxon>
    </lineage>
</organism>
<dbReference type="SUPFAM" id="SSF56091">
    <property type="entry name" value="DNA ligase/mRNA capping enzyme, catalytic domain"/>
    <property type="match status" value="1"/>
</dbReference>
<dbReference type="PANTHER" id="PTHR45997">
    <property type="entry name" value="DNA LIGASE 4"/>
    <property type="match status" value="1"/>
</dbReference>
<dbReference type="Proteomes" id="UP001562354">
    <property type="component" value="Unassembled WGS sequence"/>
</dbReference>
<dbReference type="Gene3D" id="1.10.3260.10">
    <property type="entry name" value="DNA ligase, ATP-dependent, N-terminal domain"/>
    <property type="match status" value="1"/>
</dbReference>
<keyword evidence="9" id="KW-1185">Reference proteome</keyword>
<comment type="caution">
    <text evidence="8">The sequence shown here is derived from an EMBL/GenBank/DDBJ whole genome shotgun (WGS) entry which is preliminary data.</text>
</comment>
<reference evidence="8 9" key="1">
    <citation type="submission" date="2024-07" db="EMBL/GenBank/DDBJ databases">
        <title>Draft sequence of the Neodothiora populina.</title>
        <authorList>
            <person name="Drown D.D."/>
            <person name="Schuette U.S."/>
            <person name="Buechlein A.B."/>
            <person name="Rusch D.R."/>
            <person name="Winton L.W."/>
            <person name="Adams G.A."/>
        </authorList>
    </citation>
    <scope>NUCLEOTIDE SEQUENCE [LARGE SCALE GENOMIC DNA]</scope>
    <source>
        <strain evidence="8 9">CPC 39397</strain>
    </source>
</reference>
<evidence type="ECO:0000256" key="1">
    <source>
        <dbReference type="ARBA" id="ARBA00007572"/>
    </source>
</evidence>
<feature type="compositionally biased region" description="Polar residues" evidence="6">
    <location>
        <begin position="689"/>
        <end position="702"/>
    </location>
</feature>
<evidence type="ECO:0000256" key="3">
    <source>
        <dbReference type="ARBA" id="ARBA00022741"/>
    </source>
</evidence>
<dbReference type="Pfam" id="PF04675">
    <property type="entry name" value="DNA_ligase_A_N"/>
    <property type="match status" value="1"/>
</dbReference>
<keyword evidence="5" id="KW-0539">Nucleus</keyword>
<keyword evidence="3" id="KW-0547">Nucleotide-binding</keyword>
<keyword evidence="2" id="KW-0436">Ligase</keyword>
<dbReference type="EMBL" id="JBFMKM010000012">
    <property type="protein sequence ID" value="KAL1302980.1"/>
    <property type="molecule type" value="Genomic_DNA"/>
</dbReference>
<dbReference type="RefSeq" id="XP_069199256.1">
    <property type="nucleotide sequence ID" value="XM_069342752.1"/>
</dbReference>
<dbReference type="Gene3D" id="3.30.470.30">
    <property type="entry name" value="DNA ligase/mRNA capping enzyme"/>
    <property type="match status" value="1"/>
</dbReference>
<dbReference type="InterPro" id="IPR029710">
    <property type="entry name" value="LIG4"/>
</dbReference>
<dbReference type="PANTHER" id="PTHR45997:SF2">
    <property type="entry name" value="ATP DEPENDENT DNA LIGASE DOMAIN PROTEIN (AFU_ORTHOLOGUE AFUA_5G02430)"/>
    <property type="match status" value="1"/>
</dbReference>
<dbReference type="SUPFAM" id="SSF50249">
    <property type="entry name" value="Nucleic acid-binding proteins"/>
    <property type="match status" value="1"/>
</dbReference>
<feature type="region of interest" description="Disordered" evidence="6">
    <location>
        <begin position="689"/>
        <end position="709"/>
    </location>
</feature>
<evidence type="ECO:0000256" key="5">
    <source>
        <dbReference type="ARBA" id="ARBA00023242"/>
    </source>
</evidence>
<evidence type="ECO:0000313" key="9">
    <source>
        <dbReference type="Proteomes" id="UP001562354"/>
    </source>
</evidence>
<dbReference type="InterPro" id="IPR012340">
    <property type="entry name" value="NA-bd_OB-fold"/>
</dbReference>
<evidence type="ECO:0000256" key="6">
    <source>
        <dbReference type="SAM" id="MobiDB-lite"/>
    </source>
</evidence>
<sequence length="1012" mass="113088">MIKFFQVCGLLERLENIARHDPPYNSKEISEHNLDETTRWFKSNRELIDASDAKSSSAFLSTLLPHKRKDRVYGIQSATLVKILGRCLGLNASKRHDLALHKIPGNGDLGDCVERVLLRGGPPAMHAVSIVEVDDLMQCLASQNRFSAANMQAPSRSPDDREIRLKVLLLRMTAIETKWITRLILKDLSPATLDEPFVLRLFHFLICDILMIHNGIEAATKVLKTSFPSYPSQPDPQSRIILRQTAAASMRPIVGTMISRSAFCKARSIQHCLNMTAERRWLIDRKYDGEYCQIHVDLRNEGNWVRIYSKSGRDSTQDRKGLHDTIRECLRIGTDRCQIKRQCILVGEMVVYSETDKCIVSFDRIRNHVSRAGIFLGTGQDTPAKAGEHLMIVFFDLLLLDDENILNQLIEQRRHRLSSLYKKIDGRAQTSECTVIDFGSPGAERKLMHQFAASNALRHEGLVLKACDVPYLVIPSSGASSDTRPTCHAAIKLKKDYVAGMGDEADFAVIGASYSAQEANKRPELDLSWTHFHLGCLVNEADVTRLQVDPIFKIVGTISMDQCIPVAILQQINAEGKFFAERPASSLRVHADQTFQPDVYFSKPFVFEVLGSSFCRPSDSGFYMLRHPRVKKMHGDRSWRECITFDELQDAAQEALSAPMGSESQEKLEWMARLERSCKRKFAEISRNVTPTSARSVPTPRSMSVMKSRKREALEPTAVYEDDVQSSPLAPIRPLQLTRGSRLASQGIVPLPTPASSSPLRDRLPGTTNVLPEGRYSSTPSQVHERCLLQDENAVAADASGRNGESPQKRRHQGPKVVKAMQTAAKICPAQNGVPTKAAPGENNKKVAEDVREACRLFHNTVVYTAGDVEESKDLMQKLEAIGVTVVPNLAHWDRDSDCHRHLEETVSESQAFPGLQKVVLVDGKQIKSACSTVTKAMRLNRGHFRESIEFYDRRVAHVDEQSDRIGGGEANKQSSAKWKMGTLMYDEKSGRSRFVPAGVGGDSRAETTFGM</sequence>